<dbReference type="HOGENOM" id="CLU_3139758_0_0_6"/>
<evidence type="ECO:0000313" key="3">
    <source>
        <dbReference type="Proteomes" id="UP000010820"/>
    </source>
</evidence>
<feature type="compositionally biased region" description="Pro residues" evidence="1">
    <location>
        <begin position="1"/>
        <end position="10"/>
    </location>
</feature>
<dbReference type="PATRIC" id="fig|644801.3.peg.3163"/>
<dbReference type="STRING" id="644801.Psest_3251"/>
<dbReference type="EMBL" id="CP003071">
    <property type="protein sequence ID" value="AGA87743.1"/>
    <property type="molecule type" value="Genomic_DNA"/>
</dbReference>
<feature type="compositionally biased region" description="Pro residues" evidence="1">
    <location>
        <begin position="34"/>
        <end position="43"/>
    </location>
</feature>
<evidence type="ECO:0000256" key="1">
    <source>
        <dbReference type="SAM" id="MobiDB-lite"/>
    </source>
</evidence>
<proteinExistence type="predicted"/>
<accession>L0GLW2</accession>
<dbReference type="AlphaFoldDB" id="L0GLW2"/>
<feature type="compositionally biased region" description="Basic and acidic residues" evidence="1">
    <location>
        <begin position="12"/>
        <end position="27"/>
    </location>
</feature>
<dbReference type="Proteomes" id="UP000010820">
    <property type="component" value="Chromosome"/>
</dbReference>
<name>L0GLW2_STUST</name>
<sequence length="43" mass="4584">MTNQQPPSPSNPKREDPDKPVPIDDHAPGQSQPESPPPENVAG</sequence>
<dbReference type="KEGG" id="psh:Psest_3251"/>
<protein>
    <submittedName>
        <fullName evidence="2">Uncharacterized protein</fullName>
    </submittedName>
</protein>
<organism evidence="2 3">
    <name type="scientific">Stutzerimonas stutzeri RCH2</name>
    <dbReference type="NCBI Taxonomy" id="644801"/>
    <lineage>
        <taxon>Bacteria</taxon>
        <taxon>Pseudomonadati</taxon>
        <taxon>Pseudomonadota</taxon>
        <taxon>Gammaproteobacteria</taxon>
        <taxon>Pseudomonadales</taxon>
        <taxon>Pseudomonadaceae</taxon>
        <taxon>Stutzerimonas</taxon>
    </lineage>
</organism>
<gene>
    <name evidence="2" type="ORF">Psest_3251</name>
</gene>
<dbReference type="RefSeq" id="WP_015277976.1">
    <property type="nucleotide sequence ID" value="NC_019936.1"/>
</dbReference>
<evidence type="ECO:0000313" key="2">
    <source>
        <dbReference type="EMBL" id="AGA87743.1"/>
    </source>
</evidence>
<reference evidence="2 3" key="1">
    <citation type="submission" date="2011-10" db="EMBL/GenBank/DDBJ databases">
        <title>Complete sequence of chromosome of Pseudomonas stutzeri RCH2.</title>
        <authorList>
            <consortium name="US DOE Joint Genome Institute"/>
            <person name="Lucas S."/>
            <person name="Han J."/>
            <person name="Lapidus A."/>
            <person name="Cheng J.-F."/>
            <person name="Goodwin L."/>
            <person name="Pitluck S."/>
            <person name="Peters L."/>
            <person name="Ovchinnikova G."/>
            <person name="Zeytun A."/>
            <person name="Lu M."/>
            <person name="Detter J.C."/>
            <person name="Han C."/>
            <person name="Tapia R."/>
            <person name="Land M."/>
            <person name="Hauser L."/>
            <person name="Kyrpides N."/>
            <person name="Ivanova N."/>
            <person name="Pagani I."/>
            <person name="Chakraborty R."/>
            <person name="Arkin A."/>
            <person name="Dehal P."/>
            <person name="Wall J."/>
            <person name="Hazen T."/>
            <person name="Woyke T."/>
        </authorList>
    </citation>
    <scope>NUCLEOTIDE SEQUENCE [LARGE SCALE GENOMIC DNA]</scope>
    <source>
        <strain evidence="2 3">RCH2</strain>
    </source>
</reference>
<feature type="region of interest" description="Disordered" evidence="1">
    <location>
        <begin position="1"/>
        <end position="43"/>
    </location>
</feature>